<dbReference type="SUPFAM" id="SSF141571">
    <property type="entry name" value="Pentapeptide repeat-like"/>
    <property type="match status" value="1"/>
</dbReference>
<sequence length="56" mass="5612">VVVVEVNGYEIGPGADLTGADLTGADLTDVDLNRANLEGAPVVAPPPSGEGDRLKP</sequence>
<dbReference type="AlphaFoldDB" id="A0A382CI81"/>
<feature type="region of interest" description="Disordered" evidence="1">
    <location>
        <begin position="37"/>
        <end position="56"/>
    </location>
</feature>
<protein>
    <recommendedName>
        <fullName evidence="3">Pentapeptide repeat-containing protein</fullName>
    </recommendedName>
</protein>
<dbReference type="InterPro" id="IPR001646">
    <property type="entry name" value="5peptide_repeat"/>
</dbReference>
<evidence type="ECO:0000313" key="2">
    <source>
        <dbReference type="EMBL" id="SVB25073.1"/>
    </source>
</evidence>
<dbReference type="Pfam" id="PF00805">
    <property type="entry name" value="Pentapeptide"/>
    <property type="match status" value="1"/>
</dbReference>
<evidence type="ECO:0008006" key="3">
    <source>
        <dbReference type="Google" id="ProtNLM"/>
    </source>
</evidence>
<gene>
    <name evidence="2" type="ORF">METZ01_LOCUS177927</name>
</gene>
<name>A0A382CI81_9ZZZZ</name>
<dbReference type="Gene3D" id="2.160.20.80">
    <property type="entry name" value="E3 ubiquitin-protein ligase SopA"/>
    <property type="match status" value="1"/>
</dbReference>
<dbReference type="EMBL" id="UINC01034357">
    <property type="protein sequence ID" value="SVB25073.1"/>
    <property type="molecule type" value="Genomic_DNA"/>
</dbReference>
<feature type="non-terminal residue" evidence="2">
    <location>
        <position position="1"/>
    </location>
</feature>
<accession>A0A382CI81</accession>
<proteinExistence type="predicted"/>
<reference evidence="2" key="1">
    <citation type="submission" date="2018-05" db="EMBL/GenBank/DDBJ databases">
        <authorList>
            <person name="Lanie J.A."/>
            <person name="Ng W.-L."/>
            <person name="Kazmierczak K.M."/>
            <person name="Andrzejewski T.M."/>
            <person name="Davidsen T.M."/>
            <person name="Wayne K.J."/>
            <person name="Tettelin H."/>
            <person name="Glass J.I."/>
            <person name="Rusch D."/>
            <person name="Podicherti R."/>
            <person name="Tsui H.-C.T."/>
            <person name="Winkler M.E."/>
        </authorList>
    </citation>
    <scope>NUCLEOTIDE SEQUENCE</scope>
</reference>
<organism evidence="2">
    <name type="scientific">marine metagenome</name>
    <dbReference type="NCBI Taxonomy" id="408172"/>
    <lineage>
        <taxon>unclassified sequences</taxon>
        <taxon>metagenomes</taxon>
        <taxon>ecological metagenomes</taxon>
    </lineage>
</organism>
<evidence type="ECO:0000256" key="1">
    <source>
        <dbReference type="SAM" id="MobiDB-lite"/>
    </source>
</evidence>